<evidence type="ECO:0008006" key="4">
    <source>
        <dbReference type="Google" id="ProtNLM"/>
    </source>
</evidence>
<dbReference type="Pfam" id="PF05630">
    <property type="entry name" value="NPP1"/>
    <property type="match status" value="1"/>
</dbReference>
<gene>
    <name evidence="2" type="ORF">PAECIP111891_06187</name>
</gene>
<evidence type="ECO:0000256" key="1">
    <source>
        <dbReference type="SAM" id="SignalP"/>
    </source>
</evidence>
<protein>
    <recommendedName>
        <fullName evidence="4">Necrosis and ethylene inducing protein</fullName>
    </recommendedName>
</protein>
<feature type="signal peptide" evidence="1">
    <location>
        <begin position="1"/>
        <end position="28"/>
    </location>
</feature>
<accession>A0ABN8H8I5</accession>
<dbReference type="EMBL" id="CAKMMW010000029">
    <property type="protein sequence ID" value="CAH1227849.1"/>
    <property type="molecule type" value="Genomic_DNA"/>
</dbReference>
<dbReference type="PANTHER" id="PTHR33657:SF8">
    <property type="entry name" value="DOMAIN PROTEIN, PUTATIVE (AFU_ORTHOLOGUE AFUA_5G00600)-RELATED"/>
    <property type="match status" value="1"/>
</dbReference>
<dbReference type="PANTHER" id="PTHR33657">
    <property type="entry name" value="DOMAIN PROTEIN, PUTATIVE (AFU_ORTHOLOGUE AFUA_5G00600)-RELATED"/>
    <property type="match status" value="1"/>
</dbReference>
<dbReference type="PIRSF" id="PIRSF029958">
    <property type="entry name" value="Necrosis-inducing_protein"/>
    <property type="match status" value="1"/>
</dbReference>
<organism evidence="2 3">
    <name type="scientific">Paenibacillus allorhizoplanae</name>
    <dbReference type="NCBI Taxonomy" id="2905648"/>
    <lineage>
        <taxon>Bacteria</taxon>
        <taxon>Bacillati</taxon>
        <taxon>Bacillota</taxon>
        <taxon>Bacilli</taxon>
        <taxon>Bacillales</taxon>
        <taxon>Paenibacillaceae</taxon>
        <taxon>Paenibacillus</taxon>
    </lineage>
</organism>
<proteinExistence type="predicted"/>
<feature type="chain" id="PRO_5045751929" description="Necrosis and ethylene inducing protein" evidence="1">
    <location>
        <begin position="29"/>
        <end position="242"/>
    </location>
</feature>
<sequence length="242" mass="25795">MYNKMKALTSVLLMTLLVSTQVAPTASAAVLAHNQVVGFAEVTPTTTTQIAAKLFQPTLKVTTGCVPFPAVDAAGNTNGGLAPSGAADGNCSSSPGQVYARSAWYNGVWAIMYAWYFPKDSPSSGLGHRHDWEGAVVWIDNPAAANPQILSISYSQHGDWLNVAKSTSNTNGTHPKIEYKSVWPLNHALYITNTAGGYQPLIGWDDLTAAARTALNTTSFVDANVPLNDSNFTNNLASAWYQ</sequence>
<keyword evidence="1" id="KW-0732">Signal</keyword>
<evidence type="ECO:0000313" key="2">
    <source>
        <dbReference type="EMBL" id="CAH1227849.1"/>
    </source>
</evidence>
<dbReference type="InterPro" id="IPR008701">
    <property type="entry name" value="NPP1"/>
</dbReference>
<reference evidence="2" key="1">
    <citation type="submission" date="2022-01" db="EMBL/GenBank/DDBJ databases">
        <authorList>
            <person name="Criscuolo A."/>
        </authorList>
    </citation>
    <scope>NUCLEOTIDE SEQUENCE</scope>
    <source>
        <strain evidence="2">CIP111891</strain>
    </source>
</reference>
<comment type="caution">
    <text evidence="2">The sequence shown here is derived from an EMBL/GenBank/DDBJ whole genome shotgun (WGS) entry which is preliminary data.</text>
</comment>
<evidence type="ECO:0000313" key="3">
    <source>
        <dbReference type="Proteomes" id="UP000838821"/>
    </source>
</evidence>
<name>A0ABN8H8I5_9BACL</name>
<keyword evidence="3" id="KW-1185">Reference proteome</keyword>
<dbReference type="Proteomes" id="UP000838821">
    <property type="component" value="Unassembled WGS sequence"/>
</dbReference>